<evidence type="ECO:0000256" key="3">
    <source>
        <dbReference type="ARBA" id="ARBA00012759"/>
    </source>
</evidence>
<dbReference type="InterPro" id="IPR050704">
    <property type="entry name" value="Peptidase_C85-like"/>
</dbReference>
<comment type="catalytic activity">
    <reaction evidence="1">
        <text>Thiol-dependent hydrolysis of ester, thioester, amide, peptide and isopeptide bonds formed by the C-terminal Gly of ubiquitin (a 76-residue protein attached to proteins as an intracellular targeting signal).</text>
        <dbReference type="EC" id="3.4.19.12"/>
    </reaction>
</comment>
<dbReference type="GO" id="GO:0004843">
    <property type="term" value="F:cysteine-type deubiquitinase activity"/>
    <property type="evidence" value="ECO:0007669"/>
    <property type="project" value="UniProtKB-EC"/>
</dbReference>
<dbReference type="EMBL" id="CP144749">
    <property type="protein sequence ID" value="WVZ73114.1"/>
    <property type="molecule type" value="Genomic_DNA"/>
</dbReference>
<comment type="similarity">
    <text evidence="2">Belongs to the peptidase C85 family.</text>
</comment>
<organism evidence="8 9">
    <name type="scientific">Paspalum notatum var. saurae</name>
    <dbReference type="NCBI Taxonomy" id="547442"/>
    <lineage>
        <taxon>Eukaryota</taxon>
        <taxon>Viridiplantae</taxon>
        <taxon>Streptophyta</taxon>
        <taxon>Embryophyta</taxon>
        <taxon>Tracheophyta</taxon>
        <taxon>Spermatophyta</taxon>
        <taxon>Magnoliopsida</taxon>
        <taxon>Liliopsida</taxon>
        <taxon>Poales</taxon>
        <taxon>Poaceae</taxon>
        <taxon>PACMAD clade</taxon>
        <taxon>Panicoideae</taxon>
        <taxon>Andropogonodae</taxon>
        <taxon>Paspaleae</taxon>
        <taxon>Paspalinae</taxon>
        <taxon>Paspalum</taxon>
    </lineage>
</organism>
<evidence type="ECO:0000256" key="6">
    <source>
        <dbReference type="SAM" id="MobiDB-lite"/>
    </source>
</evidence>
<dbReference type="EC" id="3.4.19.12" evidence="3"/>
<dbReference type="AlphaFoldDB" id="A0AAQ3THN3"/>
<dbReference type="GO" id="GO:0016579">
    <property type="term" value="P:protein deubiquitination"/>
    <property type="evidence" value="ECO:0007669"/>
    <property type="project" value="TreeGrafter"/>
</dbReference>
<dbReference type="PANTHER" id="PTHR12419:SF90">
    <property type="entry name" value="OS02G0819500 PROTEIN"/>
    <property type="match status" value="1"/>
</dbReference>
<evidence type="ECO:0000313" key="8">
    <source>
        <dbReference type="EMBL" id="WVZ73114.1"/>
    </source>
</evidence>
<dbReference type="Gene3D" id="3.90.70.80">
    <property type="match status" value="1"/>
</dbReference>
<evidence type="ECO:0000256" key="5">
    <source>
        <dbReference type="ARBA" id="ARBA00022801"/>
    </source>
</evidence>
<accession>A0AAQ3THN3</accession>
<protein>
    <recommendedName>
        <fullName evidence="3">ubiquitinyl hydrolase 1</fullName>
        <ecNumber evidence="3">3.4.19.12</ecNumber>
    </recommendedName>
</protein>
<evidence type="ECO:0000259" key="7">
    <source>
        <dbReference type="PROSITE" id="PS50802"/>
    </source>
</evidence>
<feature type="compositionally biased region" description="Basic residues" evidence="6">
    <location>
        <begin position="67"/>
        <end position="77"/>
    </location>
</feature>
<dbReference type="FunFam" id="3.90.70.80:FF:000001">
    <property type="entry name" value="OTU domain-containing protein"/>
    <property type="match status" value="1"/>
</dbReference>
<evidence type="ECO:0000256" key="1">
    <source>
        <dbReference type="ARBA" id="ARBA00000707"/>
    </source>
</evidence>
<keyword evidence="5" id="KW-0378">Hydrolase</keyword>
<feature type="non-terminal residue" evidence="8">
    <location>
        <position position="1"/>
    </location>
</feature>
<dbReference type="PROSITE" id="PS50802">
    <property type="entry name" value="OTU"/>
    <property type="match status" value="1"/>
</dbReference>
<gene>
    <name evidence="8" type="ORF">U9M48_021461</name>
</gene>
<evidence type="ECO:0000313" key="9">
    <source>
        <dbReference type="Proteomes" id="UP001341281"/>
    </source>
</evidence>
<feature type="region of interest" description="Disordered" evidence="6">
    <location>
        <begin position="21"/>
        <end position="77"/>
    </location>
</feature>
<dbReference type="Proteomes" id="UP001341281">
    <property type="component" value="Chromosome 05"/>
</dbReference>
<dbReference type="PANTHER" id="PTHR12419">
    <property type="entry name" value="OTU DOMAIN CONTAINING PROTEIN"/>
    <property type="match status" value="1"/>
</dbReference>
<dbReference type="Pfam" id="PF02338">
    <property type="entry name" value="OTU"/>
    <property type="match status" value="1"/>
</dbReference>
<evidence type="ECO:0000256" key="4">
    <source>
        <dbReference type="ARBA" id="ARBA00022786"/>
    </source>
</evidence>
<dbReference type="SUPFAM" id="SSF54001">
    <property type="entry name" value="Cysteine proteinases"/>
    <property type="match status" value="1"/>
</dbReference>
<evidence type="ECO:0000256" key="2">
    <source>
        <dbReference type="ARBA" id="ARBA00010407"/>
    </source>
</evidence>
<proteinExistence type="inferred from homology"/>
<dbReference type="CDD" id="cd22751">
    <property type="entry name" value="OTU_plant_OTU9-like"/>
    <property type="match status" value="1"/>
</dbReference>
<sequence>LIFLLPFSSQRNQIPKNIPIYTPPSSSPPHGCLPPPHPSLIPRDPIHQFRRRGRRARRSPPPQRSAASKHSHGHFGLKRMSSMCEKDQNLPWGYDLFRDPFAPPHGYYGPPPHGYWDGNCCDLHYGRAHPDETQLHSSQLTYDLYNPSVGIYHPAGSADEHDHETVCIESSSSSPGPGGDGDCEMEEEVGKRFYPMVPVPHVPKINGEIPSLDEATMDHERLSERLKLYELVEHKVKGDGNCQFRALSDQLYQTPDHHEFVREQIIDQLKTNRDAYDGYVPMAYDDYLEKLALNGEWGDHVTLQAAADKYGVKIFVMTSFKDTCYIEIQPKVQKSNKVLLLSFWAEVHYNSIYPQNGECAEVADDEAEEMVAVLAEPPPPLMADDRALCPSSPSLCDWDADVGTVEIIMIQDQVVVLGGHGGALVQMIQGNVRRYD</sequence>
<feature type="compositionally biased region" description="Pro residues" evidence="6">
    <location>
        <begin position="21"/>
        <end position="39"/>
    </location>
</feature>
<dbReference type="InterPro" id="IPR038765">
    <property type="entry name" value="Papain-like_cys_pep_sf"/>
</dbReference>
<dbReference type="InterPro" id="IPR003323">
    <property type="entry name" value="OTU_dom"/>
</dbReference>
<feature type="compositionally biased region" description="Basic residues" evidence="6">
    <location>
        <begin position="48"/>
        <end position="58"/>
    </location>
</feature>
<feature type="domain" description="OTU" evidence="7">
    <location>
        <begin position="231"/>
        <end position="355"/>
    </location>
</feature>
<reference evidence="8 9" key="1">
    <citation type="submission" date="2024-02" db="EMBL/GenBank/DDBJ databases">
        <title>High-quality chromosome-scale genome assembly of Pensacola bahiagrass (Paspalum notatum Flugge var. saurae).</title>
        <authorList>
            <person name="Vega J.M."/>
            <person name="Podio M."/>
            <person name="Orjuela J."/>
            <person name="Siena L.A."/>
            <person name="Pessino S.C."/>
            <person name="Combes M.C."/>
            <person name="Mariac C."/>
            <person name="Albertini E."/>
            <person name="Pupilli F."/>
            <person name="Ortiz J.P.A."/>
            <person name="Leblanc O."/>
        </authorList>
    </citation>
    <scope>NUCLEOTIDE SEQUENCE [LARGE SCALE GENOMIC DNA]</scope>
    <source>
        <strain evidence="8">R1</strain>
        <tissue evidence="8">Leaf</tissue>
    </source>
</reference>
<keyword evidence="4" id="KW-0833">Ubl conjugation pathway</keyword>
<keyword evidence="9" id="KW-1185">Reference proteome</keyword>
<name>A0AAQ3THN3_PASNO</name>